<evidence type="ECO:0000256" key="1">
    <source>
        <dbReference type="ARBA" id="ARBA00004651"/>
    </source>
</evidence>
<evidence type="ECO:0000313" key="10">
    <source>
        <dbReference type="EMBL" id="BCI90091.1"/>
    </source>
</evidence>
<keyword evidence="6 8" id="KW-1133">Transmembrane helix</keyword>
<evidence type="ECO:0000256" key="8">
    <source>
        <dbReference type="SAM" id="Phobius"/>
    </source>
</evidence>
<feature type="domain" description="CstA N-terminal" evidence="9">
    <location>
        <begin position="56"/>
        <end position="216"/>
    </location>
</feature>
<comment type="similarity">
    <text evidence="2">Belongs to the peptide transporter carbon starvation (CstA) (TC 2.A.114) family.</text>
</comment>
<evidence type="ECO:0000256" key="3">
    <source>
        <dbReference type="ARBA" id="ARBA00022448"/>
    </source>
</evidence>
<accession>A0A7G1IGJ8</accession>
<sequence>MAGDVSYIHTDADLPPVAVVDRSPITLKHKVFLAVVAVIGAVAWAILALVRGETVNAVWLVVAAGCTYVIAFRFYARLIEARIVAPRDDHATPAELLHDGMDYVPTDRRVLFGHHFAAIAGAGPLVGPVLAAQMGYLPGTLWIVLGAVFGGCVHDYLVLWISTRRRGRSLGQMVRDELGPTAGAAALIGVPAIIVMVIAVLALVVVRALAQSPWGCSRLP</sequence>
<evidence type="ECO:0000256" key="6">
    <source>
        <dbReference type="ARBA" id="ARBA00022989"/>
    </source>
</evidence>
<evidence type="ECO:0000256" key="4">
    <source>
        <dbReference type="ARBA" id="ARBA00022475"/>
    </source>
</evidence>
<organism evidence="10 11">
    <name type="scientific">Mycobacterium kansasii</name>
    <dbReference type="NCBI Taxonomy" id="1768"/>
    <lineage>
        <taxon>Bacteria</taxon>
        <taxon>Bacillati</taxon>
        <taxon>Actinomycetota</taxon>
        <taxon>Actinomycetes</taxon>
        <taxon>Mycobacteriales</taxon>
        <taxon>Mycobacteriaceae</taxon>
        <taxon>Mycobacterium</taxon>
    </lineage>
</organism>
<dbReference type="Proteomes" id="UP000516380">
    <property type="component" value="Chromosome"/>
</dbReference>
<gene>
    <name evidence="10" type="ORF">NIIDMKKI_52970</name>
</gene>
<keyword evidence="7 8" id="KW-0472">Membrane</keyword>
<dbReference type="EMBL" id="AP023343">
    <property type="protein sequence ID" value="BCI90091.1"/>
    <property type="molecule type" value="Genomic_DNA"/>
</dbReference>
<keyword evidence="11" id="KW-1185">Reference proteome</keyword>
<proteinExistence type="inferred from homology"/>
<protein>
    <recommendedName>
        <fullName evidence="9">CstA N-terminal domain-containing protein</fullName>
    </recommendedName>
</protein>
<dbReference type="InterPro" id="IPR051605">
    <property type="entry name" value="CstA"/>
</dbReference>
<dbReference type="AlphaFoldDB" id="A0A7G1IGJ8"/>
<dbReference type="Pfam" id="PF02554">
    <property type="entry name" value="CstA"/>
    <property type="match status" value="1"/>
</dbReference>
<evidence type="ECO:0000256" key="5">
    <source>
        <dbReference type="ARBA" id="ARBA00022692"/>
    </source>
</evidence>
<name>A0A7G1IGJ8_MYCKA</name>
<evidence type="ECO:0000313" key="11">
    <source>
        <dbReference type="Proteomes" id="UP000516380"/>
    </source>
</evidence>
<dbReference type="GO" id="GO:0005886">
    <property type="term" value="C:plasma membrane"/>
    <property type="evidence" value="ECO:0007669"/>
    <property type="project" value="UniProtKB-SubCell"/>
</dbReference>
<keyword evidence="4" id="KW-1003">Cell membrane</keyword>
<evidence type="ECO:0000259" key="9">
    <source>
        <dbReference type="Pfam" id="PF02554"/>
    </source>
</evidence>
<comment type="subcellular location">
    <subcellularLocation>
        <location evidence="1">Cell membrane</location>
        <topology evidence="1">Multi-pass membrane protein</topology>
    </subcellularLocation>
</comment>
<keyword evidence="3" id="KW-0813">Transport</keyword>
<dbReference type="GO" id="GO:0009267">
    <property type="term" value="P:cellular response to starvation"/>
    <property type="evidence" value="ECO:0007669"/>
    <property type="project" value="InterPro"/>
</dbReference>
<keyword evidence="5 8" id="KW-0812">Transmembrane</keyword>
<evidence type="ECO:0000256" key="2">
    <source>
        <dbReference type="ARBA" id="ARBA00007755"/>
    </source>
</evidence>
<evidence type="ECO:0000256" key="7">
    <source>
        <dbReference type="ARBA" id="ARBA00023136"/>
    </source>
</evidence>
<dbReference type="PANTHER" id="PTHR30252">
    <property type="entry name" value="INNER MEMBRANE PEPTIDE TRANSPORTER"/>
    <property type="match status" value="1"/>
</dbReference>
<dbReference type="InterPro" id="IPR003706">
    <property type="entry name" value="CstA_N"/>
</dbReference>
<feature type="transmembrane region" description="Helical" evidence="8">
    <location>
        <begin position="116"/>
        <end position="136"/>
    </location>
</feature>
<reference evidence="10 11" key="1">
    <citation type="submission" date="2020-07" db="EMBL/GenBank/DDBJ databases">
        <title>Mycobacterium kansasii (former subtype) with zoonotic potential isolated from diseased indoor pet cat, Japan.</title>
        <authorList>
            <person name="Fukano H."/>
            <person name="Terazono T."/>
            <person name="Hoshino Y."/>
        </authorList>
    </citation>
    <scope>NUCLEOTIDE SEQUENCE [LARGE SCALE GENOMIC DNA]</scope>
    <source>
        <strain evidence="10 11">Kuro-I</strain>
    </source>
</reference>
<dbReference type="PANTHER" id="PTHR30252:SF3">
    <property type="entry name" value="PYRUVATE_PROTON SYMPORTER BTST"/>
    <property type="match status" value="1"/>
</dbReference>
<feature type="transmembrane region" description="Helical" evidence="8">
    <location>
        <begin position="142"/>
        <end position="161"/>
    </location>
</feature>
<feature type="transmembrane region" description="Helical" evidence="8">
    <location>
        <begin position="182"/>
        <end position="210"/>
    </location>
</feature>
<feature type="transmembrane region" description="Helical" evidence="8">
    <location>
        <begin position="56"/>
        <end position="76"/>
    </location>
</feature>
<feature type="transmembrane region" description="Helical" evidence="8">
    <location>
        <begin position="31"/>
        <end position="50"/>
    </location>
</feature>